<dbReference type="Proteomes" id="UP000006633">
    <property type="component" value="Chromosome"/>
</dbReference>
<feature type="transmembrane region" description="Helical" evidence="7">
    <location>
        <begin position="148"/>
        <end position="169"/>
    </location>
</feature>
<keyword evidence="4 7" id="KW-0812">Transmembrane</keyword>
<feature type="transmembrane region" description="Helical" evidence="7">
    <location>
        <begin position="106"/>
        <end position="128"/>
    </location>
</feature>
<sequence>MTNLSVSKWRRPDFTTVAFVSVAGLFLAVMIVPVTWAIILGFTNSGPFSARLTYAGLSNFVDTFADEAFWRALLIGTIYAVVCTVLEVVLGVAIAILIFRYGHAAATTFVLMPYMIPTVTTALVWRWMTDSLNGIFNVMLMKWGLVGAPIEFTSSGALAMSLVVVASVWQFTPFVVLVILANLGTISSSIYEAGKVDGTNWWQELIYITLPIIRASILLVILLRGIWMFNRFDVIWLLTSGGPLGSTTTLPLYAYVQAFGNNDYGLAGAASTIIFMILLVFGIIYIRVFQPEKEVARG</sequence>
<evidence type="ECO:0000313" key="9">
    <source>
        <dbReference type="EMBL" id="ADH91586.1"/>
    </source>
</evidence>
<dbReference type="EMBL" id="CP002026">
    <property type="protein sequence ID" value="ADH91586.1"/>
    <property type="molecule type" value="Genomic_DNA"/>
</dbReference>
<dbReference type="PANTHER" id="PTHR43005:SF1">
    <property type="entry name" value="SPERMIDINE_PUTRESCINE TRANSPORT SYSTEM PERMEASE PROTEIN"/>
    <property type="match status" value="1"/>
</dbReference>
<keyword evidence="2 7" id="KW-0813">Transport</keyword>
<evidence type="ECO:0000256" key="4">
    <source>
        <dbReference type="ARBA" id="ARBA00022692"/>
    </source>
</evidence>
<evidence type="ECO:0000256" key="1">
    <source>
        <dbReference type="ARBA" id="ARBA00004651"/>
    </source>
</evidence>
<dbReference type="GO" id="GO:0005886">
    <property type="term" value="C:plasma membrane"/>
    <property type="evidence" value="ECO:0007669"/>
    <property type="project" value="UniProtKB-SubCell"/>
</dbReference>
<evidence type="ECO:0000256" key="7">
    <source>
        <dbReference type="RuleBase" id="RU363032"/>
    </source>
</evidence>
<comment type="similarity">
    <text evidence="7">Belongs to the binding-protein-dependent transport system permease family.</text>
</comment>
<dbReference type="PANTHER" id="PTHR43005">
    <property type="entry name" value="BLR7065 PROTEIN"/>
    <property type="match status" value="1"/>
</dbReference>
<proteinExistence type="inferred from homology"/>
<evidence type="ECO:0000256" key="2">
    <source>
        <dbReference type="ARBA" id="ARBA00022448"/>
    </source>
</evidence>
<protein>
    <submittedName>
        <fullName evidence="9">Binding-protein-dependent transport systems inner membrane component</fullName>
    </submittedName>
</protein>
<evidence type="ECO:0000256" key="3">
    <source>
        <dbReference type="ARBA" id="ARBA00022475"/>
    </source>
</evidence>
<evidence type="ECO:0000259" key="8">
    <source>
        <dbReference type="PROSITE" id="PS50928"/>
    </source>
</evidence>
<dbReference type="InterPro" id="IPR000515">
    <property type="entry name" value="MetI-like"/>
</dbReference>
<keyword evidence="6 7" id="KW-0472">Membrane</keyword>
<dbReference type="eggNOG" id="COG1175">
    <property type="taxonomic scope" value="Bacteria"/>
</dbReference>
<reference evidence="9 10" key="1">
    <citation type="journal article" date="2012" name="Stand. Genomic Sci.">
        <title>Complete genome sequence of the facultatively chemolithoautotrophic and methylotrophic alpha Proteobacterium Starkeya novella type strain (ATCC 8093(T)).</title>
        <authorList>
            <person name="Kappler U."/>
            <person name="Davenport K."/>
            <person name="Beatson S."/>
            <person name="Lucas S."/>
            <person name="Lapidus A."/>
            <person name="Copeland A."/>
            <person name="Berry K.W."/>
            <person name="Glavina Del Rio T."/>
            <person name="Hammon N."/>
            <person name="Dalin E."/>
            <person name="Tice H."/>
            <person name="Pitluck S."/>
            <person name="Richardson P."/>
            <person name="Bruce D."/>
            <person name="Goodwin L.A."/>
            <person name="Han C."/>
            <person name="Tapia R."/>
            <person name="Detter J.C."/>
            <person name="Chang Y.J."/>
            <person name="Jeffries C.D."/>
            <person name="Land M."/>
            <person name="Hauser L."/>
            <person name="Kyrpides N.C."/>
            <person name="Goker M."/>
            <person name="Ivanova N."/>
            <person name="Klenk H.P."/>
            <person name="Woyke T."/>
        </authorList>
    </citation>
    <scope>NUCLEOTIDE SEQUENCE [LARGE SCALE GENOMIC DNA]</scope>
    <source>
        <strain evidence="10">ATCC 8093 / DSM 506 / JCM 20403 / CCM 1077 / IAM 12100 / NBRC 12443 / NCIMB 10456</strain>
    </source>
</reference>
<keyword evidence="3" id="KW-1003">Cell membrane</keyword>
<dbReference type="Pfam" id="PF00528">
    <property type="entry name" value="BPD_transp_1"/>
    <property type="match status" value="1"/>
</dbReference>
<feature type="transmembrane region" description="Helical" evidence="7">
    <location>
        <begin position="234"/>
        <end position="254"/>
    </location>
</feature>
<feature type="domain" description="ABC transmembrane type-1" evidence="8">
    <location>
        <begin position="73"/>
        <end position="285"/>
    </location>
</feature>
<feature type="transmembrane region" description="Helical" evidence="7">
    <location>
        <begin position="174"/>
        <end position="193"/>
    </location>
</feature>
<gene>
    <name evidence="9" type="ordered locus">Snov_4326</name>
</gene>
<dbReference type="GO" id="GO:0055085">
    <property type="term" value="P:transmembrane transport"/>
    <property type="evidence" value="ECO:0007669"/>
    <property type="project" value="InterPro"/>
</dbReference>
<dbReference type="OrthoDB" id="9782326at2"/>
<accession>D7A2Q6</accession>
<dbReference type="AlphaFoldDB" id="D7A2Q6"/>
<dbReference type="STRING" id="639283.Snov_4326"/>
<keyword evidence="5 7" id="KW-1133">Transmembrane helix</keyword>
<comment type="subcellular location">
    <subcellularLocation>
        <location evidence="1 7">Cell membrane</location>
        <topology evidence="1 7">Multi-pass membrane protein</topology>
    </subcellularLocation>
</comment>
<dbReference type="SUPFAM" id="SSF161098">
    <property type="entry name" value="MetI-like"/>
    <property type="match status" value="1"/>
</dbReference>
<dbReference type="InterPro" id="IPR035906">
    <property type="entry name" value="MetI-like_sf"/>
</dbReference>
<dbReference type="PROSITE" id="PS50928">
    <property type="entry name" value="ABC_TM1"/>
    <property type="match status" value="1"/>
</dbReference>
<feature type="transmembrane region" description="Helical" evidence="7">
    <location>
        <begin position="17"/>
        <end position="39"/>
    </location>
</feature>
<evidence type="ECO:0000256" key="6">
    <source>
        <dbReference type="ARBA" id="ARBA00023136"/>
    </source>
</evidence>
<dbReference type="Gene3D" id="1.10.3720.10">
    <property type="entry name" value="MetI-like"/>
    <property type="match status" value="1"/>
</dbReference>
<dbReference type="HOGENOM" id="CLU_016047_0_3_5"/>
<feature type="transmembrane region" description="Helical" evidence="7">
    <location>
        <begin position="266"/>
        <end position="288"/>
    </location>
</feature>
<evidence type="ECO:0000256" key="5">
    <source>
        <dbReference type="ARBA" id="ARBA00022989"/>
    </source>
</evidence>
<feature type="transmembrane region" description="Helical" evidence="7">
    <location>
        <begin position="205"/>
        <end position="227"/>
    </location>
</feature>
<evidence type="ECO:0000313" key="10">
    <source>
        <dbReference type="Proteomes" id="UP000006633"/>
    </source>
</evidence>
<dbReference type="CDD" id="cd06261">
    <property type="entry name" value="TM_PBP2"/>
    <property type="match status" value="1"/>
</dbReference>
<feature type="transmembrane region" description="Helical" evidence="7">
    <location>
        <begin position="68"/>
        <end position="99"/>
    </location>
</feature>
<keyword evidence="10" id="KW-1185">Reference proteome</keyword>
<name>D7A2Q6_ANCN5</name>
<dbReference type="KEGG" id="sno:Snov_4326"/>
<organism evidence="9 10">
    <name type="scientific">Ancylobacter novellus (strain ATCC 8093 / DSM 506 / JCM 20403 / CCM 1077 / IAM 12100 / NBRC 12443 / NCIMB 10456)</name>
    <name type="common">Starkeya novella</name>
    <dbReference type="NCBI Taxonomy" id="639283"/>
    <lineage>
        <taxon>Bacteria</taxon>
        <taxon>Pseudomonadati</taxon>
        <taxon>Pseudomonadota</taxon>
        <taxon>Alphaproteobacteria</taxon>
        <taxon>Hyphomicrobiales</taxon>
        <taxon>Xanthobacteraceae</taxon>
        <taxon>Ancylobacter</taxon>
    </lineage>
</organism>
<dbReference type="RefSeq" id="WP_013169086.1">
    <property type="nucleotide sequence ID" value="NC_014217.1"/>
</dbReference>